<feature type="compositionally biased region" description="Polar residues" evidence="1">
    <location>
        <begin position="25"/>
        <end position="38"/>
    </location>
</feature>
<protein>
    <recommendedName>
        <fullName evidence="4">Secreted protein</fullName>
    </recommendedName>
</protein>
<dbReference type="Proteomes" id="UP001519460">
    <property type="component" value="Unassembled WGS sequence"/>
</dbReference>
<name>A0ABD0KK98_9CAEN</name>
<gene>
    <name evidence="2" type="ORF">BaRGS_00021159</name>
</gene>
<reference evidence="2 3" key="1">
    <citation type="journal article" date="2023" name="Sci. Data">
        <title>Genome assembly of the Korean intertidal mud-creeper Batillaria attramentaria.</title>
        <authorList>
            <person name="Patra A.K."/>
            <person name="Ho P.T."/>
            <person name="Jun S."/>
            <person name="Lee S.J."/>
            <person name="Kim Y."/>
            <person name="Won Y.J."/>
        </authorList>
    </citation>
    <scope>NUCLEOTIDE SEQUENCE [LARGE SCALE GENOMIC DNA]</scope>
    <source>
        <strain evidence="2">Wonlab-2016</strain>
    </source>
</reference>
<dbReference type="EMBL" id="JACVVK020000162">
    <property type="protein sequence ID" value="KAK7487609.1"/>
    <property type="molecule type" value="Genomic_DNA"/>
</dbReference>
<evidence type="ECO:0000256" key="1">
    <source>
        <dbReference type="SAM" id="MobiDB-lite"/>
    </source>
</evidence>
<sequence>MCVSLRGSLMILQVPCECRVCTRQPVSPVSRGNETSSYRHGAPSPGAGEEQTDERGDSFPAPWHASDKTPGKSKQHSLPQTPKSQRTTTSRF</sequence>
<feature type="region of interest" description="Disordered" evidence="1">
    <location>
        <begin position="25"/>
        <end position="92"/>
    </location>
</feature>
<evidence type="ECO:0008006" key="4">
    <source>
        <dbReference type="Google" id="ProtNLM"/>
    </source>
</evidence>
<keyword evidence="3" id="KW-1185">Reference proteome</keyword>
<feature type="compositionally biased region" description="Polar residues" evidence="1">
    <location>
        <begin position="76"/>
        <end position="92"/>
    </location>
</feature>
<evidence type="ECO:0000313" key="3">
    <source>
        <dbReference type="Proteomes" id="UP001519460"/>
    </source>
</evidence>
<comment type="caution">
    <text evidence="2">The sequence shown here is derived from an EMBL/GenBank/DDBJ whole genome shotgun (WGS) entry which is preliminary data.</text>
</comment>
<dbReference type="AlphaFoldDB" id="A0ABD0KK98"/>
<proteinExistence type="predicted"/>
<evidence type="ECO:0000313" key="2">
    <source>
        <dbReference type="EMBL" id="KAK7487609.1"/>
    </source>
</evidence>
<accession>A0ABD0KK98</accession>
<organism evidence="2 3">
    <name type="scientific">Batillaria attramentaria</name>
    <dbReference type="NCBI Taxonomy" id="370345"/>
    <lineage>
        <taxon>Eukaryota</taxon>
        <taxon>Metazoa</taxon>
        <taxon>Spiralia</taxon>
        <taxon>Lophotrochozoa</taxon>
        <taxon>Mollusca</taxon>
        <taxon>Gastropoda</taxon>
        <taxon>Caenogastropoda</taxon>
        <taxon>Sorbeoconcha</taxon>
        <taxon>Cerithioidea</taxon>
        <taxon>Batillariidae</taxon>
        <taxon>Batillaria</taxon>
    </lineage>
</organism>